<dbReference type="Gene3D" id="1.10.3380.20">
    <property type="match status" value="1"/>
</dbReference>
<keyword evidence="8" id="KW-0539">Nucleus</keyword>
<keyword evidence="6" id="KW-0067">ATP-binding</keyword>
<sequence>MSSNKRKASNNTQINSCQQPDSKRFCNESILWPDDSQGDSFFSNAKLEDLLSGNNHSNGQLELFGTQAPTPQHNLSGSDNGLFADISFPEPSITPSPKVETKTRRDLSKINLDDDETTADEIFKQIYLNDLSVAEMEDIFHGAEDYSDPLQQNTQIFLDAVAFKKPKTVMKDTNVEVKDTIANNESHLLSKSLLESTVQGTQYETCEKLQNCSMLDPMLWDSQAFADFEKQQQQQQENIEYPTFPSKGDFYGLPDKVRRMIFEHKNIKSLYEWQDECLNLPAIRQRKNLIYALPTSGGKTLVAEILMLRELLCREKNVLFILPYVSIVQEKVSAMSPFAIALDFLVEEYTAGKGKCPPQPCRKRRRLFVASIEKGAVLMDSLIDVDRPHEIGLVVVDELHLIGEKGRGATLEALLTKVMFLNAGIQIVGMSATIGNLSEISSFLKADVYTRGFRPVELKEYIKCGTDLLQIHPNGKTPEEIFIPSRRVNFNYSPAVERADPDHLAGLISECAPEHCCLVFCPTRKNCENVALLLSRIVPKQKFLEHRQSEKVDLMDALDKICGILSPVLAKTLPYGIAYHHSGLTTDERKYIETAYRFGVITVICCTSTLAAGVNLPAKRVIIRAPYVGQEFMTLCKYKQMVGRAGRAGLGEAGESILIAQSKDNLQVGQMMFSPMDKALSSMDHLEAVGLQSLILSVIGLNLAECRRDLNRLINSTLLAVQANALDVAVDDVVLRILREMFKNKVLQLSEPQNNKINKNNCSDIITTQDINQTATTSNRSATNDRRLLIGQSTRFQLTSIGKAAFKAGIDYKRAYAIHKELKLAQHQLILTNYLHLLYLIVCFNSNERGDELFPADALRLFHAYSSLSINKQAIFRQLGFTEAHAAKLFKNQSVQGPLALQLNRLYKVLILDDILDLEPLPNVASKYNVERGTLQHLISQSIAASSAIVRLCDEIDEFWCFKPLFERILRKMDRCGTLELEPLLELPLVKINRAKQLFAAGFKSIEDIAKTHPINLVKSVEHMPLKVATEIISAAKIILMKKLDHLEEETENLKVCLQTNRE</sequence>
<dbReference type="InParanoid" id="B4MXE5"/>
<dbReference type="GO" id="GO:0016787">
    <property type="term" value="F:hydrolase activity"/>
    <property type="evidence" value="ECO:0007669"/>
    <property type="project" value="UniProtKB-KW"/>
</dbReference>
<dbReference type="PhylomeDB" id="B4MXE5"/>
<dbReference type="Pfam" id="PF20470">
    <property type="entry name" value="HTH_61"/>
    <property type="match status" value="1"/>
</dbReference>
<evidence type="ECO:0000313" key="14">
    <source>
        <dbReference type="Proteomes" id="UP000007798"/>
    </source>
</evidence>
<dbReference type="OMA" id="MFLNANI"/>
<dbReference type="CDD" id="cd18026">
    <property type="entry name" value="DEXHc_POLQ-like"/>
    <property type="match status" value="1"/>
</dbReference>
<dbReference type="GO" id="GO:0007294">
    <property type="term" value="P:germarium-derived oocyte fate determination"/>
    <property type="evidence" value="ECO:0007669"/>
    <property type="project" value="EnsemblMetazoa"/>
</dbReference>
<keyword evidence="3" id="KW-0227">DNA damage</keyword>
<dbReference type="SMART" id="SM00490">
    <property type="entry name" value="HELICc"/>
    <property type="match status" value="1"/>
</dbReference>
<evidence type="ECO:0000256" key="6">
    <source>
        <dbReference type="ARBA" id="ARBA00022840"/>
    </source>
</evidence>
<dbReference type="Proteomes" id="UP000007798">
    <property type="component" value="Unassembled WGS sequence"/>
</dbReference>
<evidence type="ECO:0000256" key="8">
    <source>
        <dbReference type="ARBA" id="ARBA00023242"/>
    </source>
</evidence>
<dbReference type="FunCoup" id="B4MXE5">
    <property type="interactions" value="1253"/>
</dbReference>
<evidence type="ECO:0000256" key="1">
    <source>
        <dbReference type="ARBA" id="ARBA00004123"/>
    </source>
</evidence>
<dbReference type="Gene3D" id="1.10.150.20">
    <property type="entry name" value="5' to 3' exonuclease, C-terminal subdomain"/>
    <property type="match status" value="1"/>
</dbReference>
<dbReference type="InterPro" id="IPR046931">
    <property type="entry name" value="HTH_61"/>
</dbReference>
<evidence type="ECO:0008006" key="15">
    <source>
        <dbReference type="Google" id="ProtNLM"/>
    </source>
</evidence>
<keyword evidence="5" id="KW-0347">Helicase</keyword>
<evidence type="ECO:0000256" key="9">
    <source>
        <dbReference type="ARBA" id="ARBA00048988"/>
    </source>
</evidence>
<evidence type="ECO:0000313" key="13">
    <source>
        <dbReference type="EMBL" id="EDW76714.1"/>
    </source>
</evidence>
<keyword evidence="2" id="KW-0547">Nucleotide-binding</keyword>
<evidence type="ECO:0000256" key="2">
    <source>
        <dbReference type="ARBA" id="ARBA00022741"/>
    </source>
</evidence>
<dbReference type="PANTHER" id="PTHR47961">
    <property type="entry name" value="DNA POLYMERASE THETA, PUTATIVE (AFU_ORTHOLOGUE AFUA_1G05260)-RELATED"/>
    <property type="match status" value="1"/>
</dbReference>
<feature type="domain" description="Helicase ATP-binding" evidence="11">
    <location>
        <begin position="280"/>
        <end position="452"/>
    </location>
</feature>
<organism evidence="13 14">
    <name type="scientific">Drosophila willistoni</name>
    <name type="common">Fruit fly</name>
    <dbReference type="NCBI Taxonomy" id="7260"/>
    <lineage>
        <taxon>Eukaryota</taxon>
        <taxon>Metazoa</taxon>
        <taxon>Ecdysozoa</taxon>
        <taxon>Arthropoda</taxon>
        <taxon>Hexapoda</taxon>
        <taxon>Insecta</taxon>
        <taxon>Pterygota</taxon>
        <taxon>Neoptera</taxon>
        <taxon>Endopterygota</taxon>
        <taxon>Diptera</taxon>
        <taxon>Brachycera</taxon>
        <taxon>Muscomorpha</taxon>
        <taxon>Ephydroidea</taxon>
        <taxon>Drosophilidae</taxon>
        <taxon>Drosophila</taxon>
        <taxon>Sophophora</taxon>
    </lineage>
</organism>
<dbReference type="SUPFAM" id="SSF52540">
    <property type="entry name" value="P-loop containing nucleoside triphosphate hydrolases"/>
    <property type="match status" value="1"/>
</dbReference>
<dbReference type="GO" id="GO:0016321">
    <property type="term" value="P:female meiosis chromosome segregation"/>
    <property type="evidence" value="ECO:0007669"/>
    <property type="project" value="EnsemblMetazoa"/>
</dbReference>
<dbReference type="GO" id="GO:0003676">
    <property type="term" value="F:nucleic acid binding"/>
    <property type="evidence" value="ECO:0007669"/>
    <property type="project" value="InterPro"/>
</dbReference>
<dbReference type="Gene3D" id="3.40.50.300">
    <property type="entry name" value="P-loop containing nucleotide triphosphate hydrolases"/>
    <property type="match status" value="2"/>
</dbReference>
<dbReference type="CDD" id="cd18795">
    <property type="entry name" value="SF2_C_Ski2"/>
    <property type="match status" value="1"/>
</dbReference>
<dbReference type="InterPro" id="IPR001650">
    <property type="entry name" value="Helicase_C-like"/>
</dbReference>
<feature type="region of interest" description="Disordered" evidence="10">
    <location>
        <begin position="1"/>
        <end position="20"/>
    </location>
</feature>
<feature type="compositionally biased region" description="Polar residues" evidence="10">
    <location>
        <begin position="9"/>
        <end position="20"/>
    </location>
</feature>
<evidence type="ECO:0000256" key="4">
    <source>
        <dbReference type="ARBA" id="ARBA00022801"/>
    </source>
</evidence>
<dbReference type="PANTHER" id="PTHR47961:SF12">
    <property type="entry name" value="HELICASE POLQ-LIKE"/>
    <property type="match status" value="1"/>
</dbReference>
<dbReference type="InterPro" id="IPR011545">
    <property type="entry name" value="DEAD/DEAH_box_helicase_dom"/>
</dbReference>
<dbReference type="SUPFAM" id="SSF158702">
    <property type="entry name" value="Sec63 N-terminal domain-like"/>
    <property type="match status" value="1"/>
</dbReference>
<accession>B4MXE5</accession>
<feature type="domain" description="Helicase C-terminal" evidence="12">
    <location>
        <begin position="503"/>
        <end position="695"/>
    </location>
</feature>
<comment type="subcellular location">
    <subcellularLocation>
        <location evidence="1">Nucleus</location>
    </subcellularLocation>
</comment>
<dbReference type="GO" id="GO:0008298">
    <property type="term" value="P:intracellular mRNA localization"/>
    <property type="evidence" value="ECO:0007669"/>
    <property type="project" value="EnsemblMetazoa"/>
</dbReference>
<dbReference type="GO" id="GO:0043138">
    <property type="term" value="F:3'-5' DNA helicase activity"/>
    <property type="evidence" value="ECO:0007669"/>
    <property type="project" value="UniProtKB-EC"/>
</dbReference>
<gene>
    <name evidence="13" type="primary">Dwil\GK20010</name>
    <name evidence="13" type="ORF">Dwil_GK20010</name>
</gene>
<dbReference type="GO" id="GO:0005634">
    <property type="term" value="C:nucleus"/>
    <property type="evidence" value="ECO:0007669"/>
    <property type="project" value="UniProtKB-SubCell"/>
</dbReference>
<dbReference type="PROSITE" id="PS51192">
    <property type="entry name" value="HELICASE_ATP_BIND_1"/>
    <property type="match status" value="1"/>
</dbReference>
<name>B4MXE5_DROWI</name>
<dbReference type="OrthoDB" id="2320933at2759"/>
<dbReference type="EMBL" id="CH963876">
    <property type="protein sequence ID" value="EDW76714.1"/>
    <property type="molecule type" value="Genomic_DNA"/>
</dbReference>
<protein>
    <recommendedName>
        <fullName evidence="15">Helicase POLQ-like</fullName>
    </recommendedName>
</protein>
<dbReference type="SMART" id="SM00487">
    <property type="entry name" value="DEXDc"/>
    <property type="match status" value="1"/>
</dbReference>
<dbReference type="InterPro" id="IPR048960">
    <property type="entry name" value="POLQ-like_helical"/>
</dbReference>
<proteinExistence type="predicted"/>
<dbReference type="KEGG" id="dwi:6643078"/>
<evidence type="ECO:0000256" key="10">
    <source>
        <dbReference type="SAM" id="MobiDB-lite"/>
    </source>
</evidence>
<keyword evidence="14" id="KW-1185">Reference proteome</keyword>
<evidence type="ECO:0000256" key="7">
    <source>
        <dbReference type="ARBA" id="ARBA00023204"/>
    </source>
</evidence>
<keyword evidence="4" id="KW-0378">Hydrolase</keyword>
<dbReference type="Pfam" id="PF00270">
    <property type="entry name" value="DEAD"/>
    <property type="match status" value="1"/>
</dbReference>
<dbReference type="GO" id="GO:0009951">
    <property type="term" value="P:polarity specification of dorsal/ventral axis"/>
    <property type="evidence" value="ECO:0007669"/>
    <property type="project" value="EnsemblMetazoa"/>
</dbReference>
<dbReference type="GO" id="GO:0030717">
    <property type="term" value="P:oocyte karyosome formation"/>
    <property type="evidence" value="ECO:0007669"/>
    <property type="project" value="EnsemblMetazoa"/>
</dbReference>
<dbReference type="eggNOG" id="KOG0950">
    <property type="taxonomic scope" value="Eukaryota"/>
</dbReference>
<dbReference type="SMR" id="B4MXE5"/>
<keyword evidence="7" id="KW-0234">DNA repair</keyword>
<dbReference type="Pfam" id="PF21099">
    <property type="entry name" value="POLQ_helical"/>
    <property type="match status" value="1"/>
</dbReference>
<evidence type="ECO:0000259" key="11">
    <source>
        <dbReference type="PROSITE" id="PS51192"/>
    </source>
</evidence>
<dbReference type="InterPro" id="IPR027417">
    <property type="entry name" value="P-loop_NTPase"/>
</dbReference>
<dbReference type="FunFam" id="3.40.50.300:FF:000813">
    <property type="entry name" value="helicase POLQ-like isoform X1"/>
    <property type="match status" value="1"/>
</dbReference>
<evidence type="ECO:0000259" key="12">
    <source>
        <dbReference type="PROSITE" id="PS51194"/>
    </source>
</evidence>
<dbReference type="InterPro" id="IPR050474">
    <property type="entry name" value="Hel308_SKI2-like"/>
</dbReference>
<dbReference type="HOGENOM" id="CLU_006553_0_0_1"/>
<dbReference type="InterPro" id="IPR014001">
    <property type="entry name" value="Helicase_ATP-bd"/>
</dbReference>
<evidence type="ECO:0000256" key="3">
    <source>
        <dbReference type="ARBA" id="ARBA00022763"/>
    </source>
</evidence>
<dbReference type="GO" id="GO:0009949">
    <property type="term" value="P:polarity specification of anterior/posterior axis"/>
    <property type="evidence" value="ECO:0007669"/>
    <property type="project" value="EnsemblMetazoa"/>
</dbReference>
<dbReference type="AlphaFoldDB" id="B4MXE5"/>
<dbReference type="Pfam" id="PF00271">
    <property type="entry name" value="Helicase_C"/>
    <property type="match status" value="1"/>
</dbReference>
<reference evidence="13 14" key="1">
    <citation type="journal article" date="2007" name="Nature">
        <title>Evolution of genes and genomes on the Drosophila phylogeny.</title>
        <authorList>
            <consortium name="Drosophila 12 Genomes Consortium"/>
            <person name="Clark A.G."/>
            <person name="Eisen M.B."/>
            <person name="Smith D.R."/>
            <person name="Bergman C.M."/>
            <person name="Oliver B."/>
            <person name="Markow T.A."/>
            <person name="Kaufman T.C."/>
            <person name="Kellis M."/>
            <person name="Gelbart W."/>
            <person name="Iyer V.N."/>
            <person name="Pollard D.A."/>
            <person name="Sackton T.B."/>
            <person name="Larracuente A.M."/>
            <person name="Singh N.D."/>
            <person name="Abad J.P."/>
            <person name="Abt D.N."/>
            <person name="Adryan B."/>
            <person name="Aguade M."/>
            <person name="Akashi H."/>
            <person name="Anderson W.W."/>
            <person name="Aquadro C.F."/>
            <person name="Ardell D.H."/>
            <person name="Arguello R."/>
            <person name="Artieri C.G."/>
            <person name="Barbash D.A."/>
            <person name="Barker D."/>
            <person name="Barsanti P."/>
            <person name="Batterham P."/>
            <person name="Batzoglou S."/>
            <person name="Begun D."/>
            <person name="Bhutkar A."/>
            <person name="Blanco E."/>
            <person name="Bosak S.A."/>
            <person name="Bradley R.K."/>
            <person name="Brand A.D."/>
            <person name="Brent M.R."/>
            <person name="Brooks A.N."/>
            <person name="Brown R.H."/>
            <person name="Butlin R.K."/>
            <person name="Caggese C."/>
            <person name="Calvi B.R."/>
            <person name="Bernardo de Carvalho A."/>
            <person name="Caspi A."/>
            <person name="Castrezana S."/>
            <person name="Celniker S.E."/>
            <person name="Chang J.L."/>
            <person name="Chapple C."/>
            <person name="Chatterji S."/>
            <person name="Chinwalla A."/>
            <person name="Civetta A."/>
            <person name="Clifton S.W."/>
            <person name="Comeron J.M."/>
            <person name="Costello J.C."/>
            <person name="Coyne J.A."/>
            <person name="Daub J."/>
            <person name="David R.G."/>
            <person name="Delcher A.L."/>
            <person name="Delehaunty K."/>
            <person name="Do C.B."/>
            <person name="Ebling H."/>
            <person name="Edwards K."/>
            <person name="Eickbush T."/>
            <person name="Evans J.D."/>
            <person name="Filipski A."/>
            <person name="Findeiss S."/>
            <person name="Freyhult E."/>
            <person name="Fulton L."/>
            <person name="Fulton R."/>
            <person name="Garcia A.C."/>
            <person name="Gardiner A."/>
            <person name="Garfield D.A."/>
            <person name="Garvin B.E."/>
            <person name="Gibson G."/>
            <person name="Gilbert D."/>
            <person name="Gnerre S."/>
            <person name="Godfrey J."/>
            <person name="Good R."/>
            <person name="Gotea V."/>
            <person name="Gravely B."/>
            <person name="Greenberg A.J."/>
            <person name="Griffiths-Jones S."/>
            <person name="Gross S."/>
            <person name="Guigo R."/>
            <person name="Gustafson E.A."/>
            <person name="Haerty W."/>
            <person name="Hahn M.W."/>
            <person name="Halligan D.L."/>
            <person name="Halpern A.L."/>
            <person name="Halter G.M."/>
            <person name="Han M.V."/>
            <person name="Heger A."/>
            <person name="Hillier L."/>
            <person name="Hinrichs A.S."/>
            <person name="Holmes I."/>
            <person name="Hoskins R.A."/>
            <person name="Hubisz M.J."/>
            <person name="Hultmark D."/>
            <person name="Huntley M.A."/>
            <person name="Jaffe D.B."/>
            <person name="Jagadeeshan S."/>
            <person name="Jeck W.R."/>
            <person name="Johnson J."/>
            <person name="Jones C.D."/>
            <person name="Jordan W.C."/>
            <person name="Karpen G.H."/>
            <person name="Kataoka E."/>
            <person name="Keightley P.D."/>
            <person name="Kheradpour P."/>
            <person name="Kirkness E.F."/>
            <person name="Koerich L.B."/>
            <person name="Kristiansen K."/>
            <person name="Kudrna D."/>
            <person name="Kulathinal R.J."/>
            <person name="Kumar S."/>
            <person name="Kwok R."/>
            <person name="Lander E."/>
            <person name="Langley C.H."/>
            <person name="Lapoint R."/>
            <person name="Lazzaro B.P."/>
            <person name="Lee S.J."/>
            <person name="Levesque L."/>
            <person name="Li R."/>
            <person name="Lin C.F."/>
            <person name="Lin M.F."/>
            <person name="Lindblad-Toh K."/>
            <person name="Llopart A."/>
            <person name="Long M."/>
            <person name="Low L."/>
            <person name="Lozovsky E."/>
            <person name="Lu J."/>
            <person name="Luo M."/>
            <person name="Machado C.A."/>
            <person name="Makalowski W."/>
            <person name="Marzo M."/>
            <person name="Matsuda M."/>
            <person name="Matzkin L."/>
            <person name="McAllister B."/>
            <person name="McBride C.S."/>
            <person name="McKernan B."/>
            <person name="McKernan K."/>
            <person name="Mendez-Lago M."/>
            <person name="Minx P."/>
            <person name="Mollenhauer M.U."/>
            <person name="Montooth K."/>
            <person name="Mount S.M."/>
            <person name="Mu X."/>
            <person name="Myers E."/>
            <person name="Negre B."/>
            <person name="Newfeld S."/>
            <person name="Nielsen R."/>
            <person name="Noor M.A."/>
            <person name="O'Grady P."/>
            <person name="Pachter L."/>
            <person name="Papaceit M."/>
            <person name="Parisi M.J."/>
            <person name="Parisi M."/>
            <person name="Parts L."/>
            <person name="Pedersen J.S."/>
            <person name="Pesole G."/>
            <person name="Phillippy A.M."/>
            <person name="Ponting C.P."/>
            <person name="Pop M."/>
            <person name="Porcelli D."/>
            <person name="Powell J.R."/>
            <person name="Prohaska S."/>
            <person name="Pruitt K."/>
            <person name="Puig M."/>
            <person name="Quesneville H."/>
            <person name="Ram K.R."/>
            <person name="Rand D."/>
            <person name="Rasmussen M.D."/>
            <person name="Reed L.K."/>
            <person name="Reenan R."/>
            <person name="Reily A."/>
            <person name="Remington K.A."/>
            <person name="Rieger T.T."/>
            <person name="Ritchie M.G."/>
            <person name="Robin C."/>
            <person name="Rogers Y.H."/>
            <person name="Rohde C."/>
            <person name="Rozas J."/>
            <person name="Rubenfield M.J."/>
            <person name="Ruiz A."/>
            <person name="Russo S."/>
            <person name="Salzberg S.L."/>
            <person name="Sanchez-Gracia A."/>
            <person name="Saranga D.J."/>
            <person name="Sato H."/>
            <person name="Schaeffer S.W."/>
            <person name="Schatz M.C."/>
            <person name="Schlenke T."/>
            <person name="Schwartz R."/>
            <person name="Segarra C."/>
            <person name="Singh R.S."/>
            <person name="Sirot L."/>
            <person name="Sirota M."/>
            <person name="Sisneros N.B."/>
            <person name="Smith C.D."/>
            <person name="Smith T.F."/>
            <person name="Spieth J."/>
            <person name="Stage D.E."/>
            <person name="Stark A."/>
            <person name="Stephan W."/>
            <person name="Strausberg R.L."/>
            <person name="Strempel S."/>
            <person name="Sturgill D."/>
            <person name="Sutton G."/>
            <person name="Sutton G.G."/>
            <person name="Tao W."/>
            <person name="Teichmann S."/>
            <person name="Tobari Y.N."/>
            <person name="Tomimura Y."/>
            <person name="Tsolas J.M."/>
            <person name="Valente V.L."/>
            <person name="Venter E."/>
            <person name="Venter J.C."/>
            <person name="Vicario S."/>
            <person name="Vieira F.G."/>
            <person name="Vilella A.J."/>
            <person name="Villasante A."/>
            <person name="Walenz B."/>
            <person name="Wang J."/>
            <person name="Wasserman M."/>
            <person name="Watts T."/>
            <person name="Wilson D."/>
            <person name="Wilson R.K."/>
            <person name="Wing R.A."/>
            <person name="Wolfner M.F."/>
            <person name="Wong A."/>
            <person name="Wong G.K."/>
            <person name="Wu C.I."/>
            <person name="Wu G."/>
            <person name="Yamamoto D."/>
            <person name="Yang H.P."/>
            <person name="Yang S.P."/>
            <person name="Yorke J.A."/>
            <person name="Yoshida K."/>
            <person name="Zdobnov E."/>
            <person name="Zhang P."/>
            <person name="Zhang Y."/>
            <person name="Zimin A.V."/>
            <person name="Baldwin J."/>
            <person name="Abdouelleil A."/>
            <person name="Abdulkadir J."/>
            <person name="Abebe A."/>
            <person name="Abera B."/>
            <person name="Abreu J."/>
            <person name="Acer S.C."/>
            <person name="Aftuck L."/>
            <person name="Alexander A."/>
            <person name="An P."/>
            <person name="Anderson E."/>
            <person name="Anderson S."/>
            <person name="Arachi H."/>
            <person name="Azer M."/>
            <person name="Bachantsang P."/>
            <person name="Barry A."/>
            <person name="Bayul T."/>
            <person name="Berlin A."/>
            <person name="Bessette D."/>
            <person name="Bloom T."/>
            <person name="Blye J."/>
            <person name="Boguslavskiy L."/>
            <person name="Bonnet C."/>
            <person name="Boukhgalter B."/>
            <person name="Bourzgui I."/>
            <person name="Brown A."/>
            <person name="Cahill P."/>
            <person name="Channer S."/>
            <person name="Cheshatsang Y."/>
            <person name="Chuda L."/>
            <person name="Citroen M."/>
            <person name="Collymore A."/>
            <person name="Cooke P."/>
            <person name="Costello M."/>
            <person name="D'Aco K."/>
            <person name="Daza R."/>
            <person name="De Haan G."/>
            <person name="DeGray S."/>
            <person name="DeMaso C."/>
            <person name="Dhargay N."/>
            <person name="Dooley K."/>
            <person name="Dooley E."/>
            <person name="Doricent M."/>
            <person name="Dorje P."/>
            <person name="Dorjee K."/>
            <person name="Dupes A."/>
            <person name="Elong R."/>
            <person name="Falk J."/>
            <person name="Farina A."/>
            <person name="Faro S."/>
            <person name="Ferguson D."/>
            <person name="Fisher S."/>
            <person name="Foley C.D."/>
            <person name="Franke A."/>
            <person name="Friedrich D."/>
            <person name="Gadbois L."/>
            <person name="Gearin G."/>
            <person name="Gearin C.R."/>
            <person name="Giannoukos G."/>
            <person name="Goode T."/>
            <person name="Graham J."/>
            <person name="Grandbois E."/>
            <person name="Grewal S."/>
            <person name="Gyaltsen K."/>
            <person name="Hafez N."/>
            <person name="Hagos B."/>
            <person name="Hall J."/>
            <person name="Henson C."/>
            <person name="Hollinger A."/>
            <person name="Honan T."/>
            <person name="Huard M.D."/>
            <person name="Hughes L."/>
            <person name="Hurhula B."/>
            <person name="Husby M.E."/>
            <person name="Kamat A."/>
            <person name="Kanga B."/>
            <person name="Kashin S."/>
            <person name="Khazanovich D."/>
            <person name="Kisner P."/>
            <person name="Lance K."/>
            <person name="Lara M."/>
            <person name="Lee W."/>
            <person name="Lennon N."/>
            <person name="Letendre F."/>
            <person name="LeVine R."/>
            <person name="Lipovsky A."/>
            <person name="Liu X."/>
            <person name="Liu J."/>
            <person name="Liu S."/>
            <person name="Lokyitsang T."/>
            <person name="Lokyitsang Y."/>
            <person name="Lubonja R."/>
            <person name="Lui A."/>
            <person name="MacDonald P."/>
            <person name="Magnisalis V."/>
            <person name="Maru K."/>
            <person name="Matthews C."/>
            <person name="McCusker W."/>
            <person name="McDonough S."/>
            <person name="Mehta T."/>
            <person name="Meldrim J."/>
            <person name="Meneus L."/>
            <person name="Mihai O."/>
            <person name="Mihalev A."/>
            <person name="Mihova T."/>
            <person name="Mittelman R."/>
            <person name="Mlenga V."/>
            <person name="Montmayeur A."/>
            <person name="Mulrain L."/>
            <person name="Navidi A."/>
            <person name="Naylor J."/>
            <person name="Negash T."/>
            <person name="Nguyen T."/>
            <person name="Nguyen N."/>
            <person name="Nicol R."/>
            <person name="Norbu C."/>
            <person name="Norbu N."/>
            <person name="Novod N."/>
            <person name="O'Neill B."/>
            <person name="Osman S."/>
            <person name="Markiewicz E."/>
            <person name="Oyono O.L."/>
            <person name="Patti C."/>
            <person name="Phunkhang P."/>
            <person name="Pierre F."/>
            <person name="Priest M."/>
            <person name="Raghuraman S."/>
            <person name="Rege F."/>
            <person name="Reyes R."/>
            <person name="Rise C."/>
            <person name="Rogov P."/>
            <person name="Ross K."/>
            <person name="Ryan E."/>
            <person name="Settipalli S."/>
            <person name="Shea T."/>
            <person name="Sherpa N."/>
            <person name="Shi L."/>
            <person name="Shih D."/>
            <person name="Sparrow T."/>
            <person name="Spaulding J."/>
            <person name="Stalker J."/>
            <person name="Stange-Thomann N."/>
            <person name="Stavropoulos S."/>
            <person name="Stone C."/>
            <person name="Strader C."/>
            <person name="Tesfaye S."/>
            <person name="Thomson T."/>
            <person name="Thoulutsang Y."/>
            <person name="Thoulutsang D."/>
            <person name="Topham K."/>
            <person name="Topping I."/>
            <person name="Tsamla T."/>
            <person name="Vassiliev H."/>
            <person name="Vo A."/>
            <person name="Wangchuk T."/>
            <person name="Wangdi T."/>
            <person name="Weiand M."/>
            <person name="Wilkinson J."/>
            <person name="Wilson A."/>
            <person name="Yadav S."/>
            <person name="Young G."/>
            <person name="Yu Q."/>
            <person name="Zembek L."/>
            <person name="Zhong D."/>
            <person name="Zimmer A."/>
            <person name="Zwirko Z."/>
            <person name="Jaffe D.B."/>
            <person name="Alvarez P."/>
            <person name="Brockman W."/>
            <person name="Butler J."/>
            <person name="Chin C."/>
            <person name="Gnerre S."/>
            <person name="Grabherr M."/>
            <person name="Kleber M."/>
            <person name="Mauceli E."/>
            <person name="MacCallum I."/>
        </authorList>
    </citation>
    <scope>NUCLEOTIDE SEQUENCE [LARGE SCALE GENOMIC DNA]</scope>
    <source>
        <strain evidence="14">Tucson 14030-0811.24</strain>
    </source>
</reference>
<dbReference type="PROSITE" id="PS51194">
    <property type="entry name" value="HELICASE_CTER"/>
    <property type="match status" value="1"/>
</dbReference>
<dbReference type="GO" id="GO:0045003">
    <property type="term" value="P:double-strand break repair via synthesis-dependent strand annealing"/>
    <property type="evidence" value="ECO:0007669"/>
    <property type="project" value="EnsemblMetazoa"/>
</dbReference>
<comment type="catalytic activity">
    <reaction evidence="9">
        <text>ATP + H2O = ADP + phosphate + H(+)</text>
        <dbReference type="Rhea" id="RHEA:13065"/>
        <dbReference type="ChEBI" id="CHEBI:15377"/>
        <dbReference type="ChEBI" id="CHEBI:15378"/>
        <dbReference type="ChEBI" id="CHEBI:30616"/>
        <dbReference type="ChEBI" id="CHEBI:43474"/>
        <dbReference type="ChEBI" id="CHEBI:456216"/>
        <dbReference type="EC" id="5.6.2.4"/>
    </reaction>
</comment>
<dbReference type="STRING" id="7260.B4MXE5"/>
<dbReference type="GO" id="GO:0005524">
    <property type="term" value="F:ATP binding"/>
    <property type="evidence" value="ECO:0007669"/>
    <property type="project" value="UniProtKB-KW"/>
</dbReference>
<evidence type="ECO:0000256" key="5">
    <source>
        <dbReference type="ARBA" id="ARBA00022806"/>
    </source>
</evidence>